<dbReference type="CDD" id="cd00018">
    <property type="entry name" value="AP2"/>
    <property type="match status" value="1"/>
</dbReference>
<dbReference type="PANTHER" id="PTHR31140">
    <property type="entry name" value="B3 DOMAIN-CONTAINING TRANSCRIPTION FACTOR ABI3"/>
    <property type="match status" value="1"/>
</dbReference>
<dbReference type="GO" id="GO:0005634">
    <property type="term" value="C:nucleus"/>
    <property type="evidence" value="ECO:0007669"/>
    <property type="project" value="UniProtKB-SubCell"/>
</dbReference>
<dbReference type="GO" id="GO:0003677">
    <property type="term" value="F:DNA binding"/>
    <property type="evidence" value="ECO:0007669"/>
    <property type="project" value="UniProtKB-KW"/>
</dbReference>
<evidence type="ECO:0000256" key="6">
    <source>
        <dbReference type="ARBA" id="ARBA00023242"/>
    </source>
</evidence>
<dbReference type="Pfam" id="PF02362">
    <property type="entry name" value="B3"/>
    <property type="match status" value="1"/>
</dbReference>
<reference evidence="9 10" key="1">
    <citation type="journal article" date="2023" name="G3 (Bethesda)">
        <title>A chromosome-length genome assembly and annotation of blackberry (Rubus argutus, cv. 'Hillquist').</title>
        <authorList>
            <person name="Bruna T."/>
            <person name="Aryal R."/>
            <person name="Dudchenko O."/>
            <person name="Sargent D.J."/>
            <person name="Mead D."/>
            <person name="Buti M."/>
            <person name="Cavallini A."/>
            <person name="Hytonen T."/>
            <person name="Andres J."/>
            <person name="Pham M."/>
            <person name="Weisz D."/>
            <person name="Mascagni F."/>
            <person name="Usai G."/>
            <person name="Natali L."/>
            <person name="Bassil N."/>
            <person name="Fernandez G.E."/>
            <person name="Lomsadze A."/>
            <person name="Armour M."/>
            <person name="Olukolu B."/>
            <person name="Poorten T."/>
            <person name="Britton C."/>
            <person name="Davik J."/>
            <person name="Ashrafi H."/>
            <person name="Aiden E.L."/>
            <person name="Borodovsky M."/>
            <person name="Worthington M."/>
        </authorList>
    </citation>
    <scope>NUCLEOTIDE SEQUENCE [LARGE SCALE GENOMIC DNA]</scope>
    <source>
        <strain evidence="9">PI 553951</strain>
    </source>
</reference>
<gene>
    <name evidence="9" type="ORF">M0R45_024832</name>
</gene>
<keyword evidence="3" id="KW-0805">Transcription regulation</keyword>
<keyword evidence="6" id="KW-0539">Nucleus</keyword>
<sequence length="306" mass="35039">MSIDVSSDSTVEMVVQDPNLHPISPSHQNGRVRSSQQRSSAIFKGVVRLKGGTWGARISYKYKQYWVGAYETEIEAAMAYDRAAVKFQRVYSLNFHRSNYSIEESAFQSQCSTEEILSMLQDKTYFSMLMNFISNYSSSVGAHTETFMKEQGISYQLLFKKELSHMDATHKCCLFQGDYAVLDIPLTEDEGWSSYATFCDVHGRSWTFGYSYWQRTLSFILTSGWGHFFEMYNLKEKDTVIIYRCWYQGDAAARKFNVINVLRSNVESSVVGMNAEQDVGLRGSLNMEFQADCTREVTKRGFKISG</sequence>
<dbReference type="PANTHER" id="PTHR31140:SF60">
    <property type="entry name" value="TF-B3 DOMAIN-CONTAINING PROTEIN"/>
    <property type="match status" value="1"/>
</dbReference>
<dbReference type="InterPro" id="IPR036955">
    <property type="entry name" value="AP2/ERF_dom_sf"/>
</dbReference>
<feature type="domain" description="AP2/ERF" evidence="8">
    <location>
        <begin position="42"/>
        <end position="101"/>
    </location>
</feature>
<evidence type="ECO:0000256" key="5">
    <source>
        <dbReference type="ARBA" id="ARBA00023163"/>
    </source>
</evidence>
<dbReference type="InterPro" id="IPR044800">
    <property type="entry name" value="LEC2-like"/>
</dbReference>
<evidence type="ECO:0000313" key="10">
    <source>
        <dbReference type="Proteomes" id="UP001457282"/>
    </source>
</evidence>
<name>A0AAW1WVC9_RUBAR</name>
<dbReference type="SUPFAM" id="SSF54171">
    <property type="entry name" value="DNA-binding domain"/>
    <property type="match status" value="1"/>
</dbReference>
<dbReference type="InterPro" id="IPR001471">
    <property type="entry name" value="AP2/ERF_dom"/>
</dbReference>
<accession>A0AAW1WVC9</accession>
<evidence type="ECO:0000313" key="9">
    <source>
        <dbReference type="EMBL" id="KAK9927659.1"/>
    </source>
</evidence>
<dbReference type="Proteomes" id="UP001457282">
    <property type="component" value="Unassembled WGS sequence"/>
</dbReference>
<feature type="region of interest" description="Disordered" evidence="7">
    <location>
        <begin position="18"/>
        <end position="37"/>
    </location>
</feature>
<dbReference type="SUPFAM" id="SSF101936">
    <property type="entry name" value="DNA-binding pseudobarrel domain"/>
    <property type="match status" value="1"/>
</dbReference>
<protein>
    <recommendedName>
        <fullName evidence="8">AP2/ERF domain-containing protein</fullName>
    </recommendedName>
</protein>
<keyword evidence="4" id="KW-0238">DNA-binding</keyword>
<keyword evidence="10" id="KW-1185">Reference proteome</keyword>
<dbReference type="InterPro" id="IPR015300">
    <property type="entry name" value="DNA-bd_pseudobarrel_sf"/>
</dbReference>
<dbReference type="InterPro" id="IPR003340">
    <property type="entry name" value="B3_DNA-bd"/>
</dbReference>
<dbReference type="SMART" id="SM00380">
    <property type="entry name" value="AP2"/>
    <property type="match status" value="1"/>
</dbReference>
<dbReference type="EMBL" id="JBEDUW010000005">
    <property type="protein sequence ID" value="KAK9927659.1"/>
    <property type="molecule type" value="Genomic_DNA"/>
</dbReference>
<dbReference type="Gene3D" id="3.30.730.10">
    <property type="entry name" value="AP2/ERF domain"/>
    <property type="match status" value="1"/>
</dbReference>
<feature type="compositionally biased region" description="Polar residues" evidence="7">
    <location>
        <begin position="25"/>
        <end position="37"/>
    </location>
</feature>
<keyword evidence="5" id="KW-0804">Transcription</keyword>
<evidence type="ECO:0000256" key="2">
    <source>
        <dbReference type="ARBA" id="ARBA00009089"/>
    </source>
</evidence>
<evidence type="ECO:0000256" key="1">
    <source>
        <dbReference type="ARBA" id="ARBA00004123"/>
    </source>
</evidence>
<dbReference type="Gene3D" id="2.40.330.10">
    <property type="entry name" value="DNA-binding pseudobarrel domain"/>
    <property type="match status" value="1"/>
</dbReference>
<dbReference type="PROSITE" id="PS51032">
    <property type="entry name" value="AP2_ERF"/>
    <property type="match status" value="1"/>
</dbReference>
<dbReference type="CDD" id="cd10017">
    <property type="entry name" value="B3_DNA"/>
    <property type="match status" value="1"/>
</dbReference>
<evidence type="ECO:0000256" key="7">
    <source>
        <dbReference type="SAM" id="MobiDB-lite"/>
    </source>
</evidence>
<organism evidence="9 10">
    <name type="scientific">Rubus argutus</name>
    <name type="common">Southern blackberry</name>
    <dbReference type="NCBI Taxonomy" id="59490"/>
    <lineage>
        <taxon>Eukaryota</taxon>
        <taxon>Viridiplantae</taxon>
        <taxon>Streptophyta</taxon>
        <taxon>Embryophyta</taxon>
        <taxon>Tracheophyta</taxon>
        <taxon>Spermatophyta</taxon>
        <taxon>Magnoliopsida</taxon>
        <taxon>eudicotyledons</taxon>
        <taxon>Gunneridae</taxon>
        <taxon>Pentapetalae</taxon>
        <taxon>rosids</taxon>
        <taxon>fabids</taxon>
        <taxon>Rosales</taxon>
        <taxon>Rosaceae</taxon>
        <taxon>Rosoideae</taxon>
        <taxon>Rosoideae incertae sedis</taxon>
        <taxon>Rubus</taxon>
    </lineage>
</organism>
<dbReference type="AlphaFoldDB" id="A0AAW1WVC9"/>
<evidence type="ECO:0000256" key="4">
    <source>
        <dbReference type="ARBA" id="ARBA00023125"/>
    </source>
</evidence>
<dbReference type="GO" id="GO:0003700">
    <property type="term" value="F:DNA-binding transcription factor activity"/>
    <property type="evidence" value="ECO:0007669"/>
    <property type="project" value="InterPro"/>
</dbReference>
<comment type="subcellular location">
    <subcellularLocation>
        <location evidence="1">Nucleus</location>
    </subcellularLocation>
</comment>
<evidence type="ECO:0000256" key="3">
    <source>
        <dbReference type="ARBA" id="ARBA00023015"/>
    </source>
</evidence>
<proteinExistence type="inferred from homology"/>
<comment type="similarity">
    <text evidence="2">Belongs to the AP2/ERF transcription factor family. RAV subfamily.</text>
</comment>
<comment type="caution">
    <text evidence="9">The sequence shown here is derived from an EMBL/GenBank/DDBJ whole genome shotgun (WGS) entry which is preliminary data.</text>
</comment>
<evidence type="ECO:0000259" key="8">
    <source>
        <dbReference type="PROSITE" id="PS51032"/>
    </source>
</evidence>
<dbReference type="InterPro" id="IPR016177">
    <property type="entry name" value="DNA-bd_dom_sf"/>
</dbReference>